<reference evidence="12" key="2">
    <citation type="submission" date="2025-09" db="UniProtKB">
        <authorList>
            <consortium name="Ensembl"/>
        </authorList>
    </citation>
    <scope>IDENTIFICATION</scope>
</reference>
<dbReference type="GO" id="GO:0003906">
    <property type="term" value="F:DNA-(apurinic or apyrimidinic site) endonuclease activity"/>
    <property type="evidence" value="ECO:0007669"/>
    <property type="project" value="TreeGrafter"/>
</dbReference>
<comment type="catalytic activity">
    <reaction evidence="1">
        <text>Exonucleolytic cleavage in the 3'- to 5'-direction to yield nucleoside 5'-phosphates.</text>
        <dbReference type="EC" id="3.1.11.2"/>
    </reaction>
</comment>
<dbReference type="EC" id="3.1.11.2" evidence="3"/>
<dbReference type="Gene3D" id="3.60.10.10">
    <property type="entry name" value="Endonuclease/exonuclease/phosphatase"/>
    <property type="match status" value="1"/>
</dbReference>
<feature type="domain" description="Endonuclease/exonuclease/phosphatase" evidence="11">
    <location>
        <begin position="9"/>
        <end position="205"/>
    </location>
</feature>
<keyword evidence="8" id="KW-0234">DNA repair</keyword>
<keyword evidence="4 9" id="KW-0479">Metal-binding</keyword>
<dbReference type="InterPro" id="IPR005135">
    <property type="entry name" value="Endo/exonuclease/phosphatase"/>
</dbReference>
<dbReference type="Ensembl" id="ENSNMLT00000042081.1">
    <property type="protein sequence ID" value="ENSNMLP00000037785.1"/>
    <property type="gene ID" value="ENSNMLG00000023384.1"/>
</dbReference>
<dbReference type="SUPFAM" id="SSF56219">
    <property type="entry name" value="DNase I-like"/>
    <property type="match status" value="1"/>
</dbReference>
<dbReference type="AlphaFoldDB" id="A0A8C6UMX8"/>
<organism evidence="12 13">
    <name type="scientific">Neogobius melanostomus</name>
    <name type="common">round goby</name>
    <dbReference type="NCBI Taxonomy" id="47308"/>
    <lineage>
        <taxon>Eukaryota</taxon>
        <taxon>Metazoa</taxon>
        <taxon>Chordata</taxon>
        <taxon>Craniata</taxon>
        <taxon>Vertebrata</taxon>
        <taxon>Euteleostomi</taxon>
        <taxon>Actinopterygii</taxon>
        <taxon>Neopterygii</taxon>
        <taxon>Teleostei</taxon>
        <taxon>Neoteleostei</taxon>
        <taxon>Acanthomorphata</taxon>
        <taxon>Gobiaria</taxon>
        <taxon>Gobiiformes</taxon>
        <taxon>Gobioidei</taxon>
        <taxon>Gobiidae</taxon>
        <taxon>Benthophilinae</taxon>
        <taxon>Neogobiini</taxon>
        <taxon>Neogobius</taxon>
    </lineage>
</organism>
<feature type="binding site" evidence="9">
    <location>
        <position position="205"/>
    </location>
    <ligand>
        <name>Mg(2+)</name>
        <dbReference type="ChEBI" id="CHEBI:18420"/>
        <label>1</label>
    </ligand>
</feature>
<keyword evidence="6" id="KW-0378">Hydrolase</keyword>
<evidence type="ECO:0000256" key="2">
    <source>
        <dbReference type="ARBA" id="ARBA00007092"/>
    </source>
</evidence>
<feature type="site" description="Interaction with DNA substrate" evidence="10">
    <location>
        <position position="205"/>
    </location>
</feature>
<protein>
    <recommendedName>
        <fullName evidence="3">exodeoxyribonuclease III</fullName>
        <ecNumber evidence="3">3.1.11.2</ecNumber>
    </recommendedName>
</protein>
<dbReference type="InterPro" id="IPR004808">
    <property type="entry name" value="AP_endonuc_1"/>
</dbReference>
<evidence type="ECO:0000256" key="6">
    <source>
        <dbReference type="ARBA" id="ARBA00022801"/>
    </source>
</evidence>
<dbReference type="CDD" id="cd09076">
    <property type="entry name" value="L1-EN"/>
    <property type="match status" value="1"/>
</dbReference>
<accession>A0A8C6UMX8</accession>
<dbReference type="PANTHER" id="PTHR22748:SF26">
    <property type="entry name" value="ENDONUCLEASE_EXONUCLEASE_PHOSPHATASE DOMAIN-CONTAINING PROTEIN"/>
    <property type="match status" value="1"/>
</dbReference>
<evidence type="ECO:0000256" key="9">
    <source>
        <dbReference type="PIRSR" id="PIRSR604808-2"/>
    </source>
</evidence>
<evidence type="ECO:0000256" key="5">
    <source>
        <dbReference type="ARBA" id="ARBA00022763"/>
    </source>
</evidence>
<dbReference type="GO" id="GO:0046872">
    <property type="term" value="F:metal ion binding"/>
    <property type="evidence" value="ECO:0007669"/>
    <property type="project" value="UniProtKB-KW"/>
</dbReference>
<sequence>MSINSIKLISWNIKGISNKVKRYKVLSHLRSLSCDVAMLQEVHVKETEVMKLRQRWVGQVFSSPGNGAILIISGYLQNQKCTLVNIYAPNTGQIDFLSSLTVVLPKFAGDPILVGGDFNMTGDPLLDRSKRPLPSDRALSAAFTEFKNTLALTDVWRTLNPMTREYSFYSKVHNSYSRIDFLLLPKELLENVIDSQIHRIIISDHAPVPESIVKDLLCPRGNVGWEYLAYTCII</sequence>
<name>A0A8C6UMX8_9GOBI</name>
<evidence type="ECO:0000313" key="13">
    <source>
        <dbReference type="Proteomes" id="UP000694523"/>
    </source>
</evidence>
<evidence type="ECO:0000256" key="8">
    <source>
        <dbReference type="ARBA" id="ARBA00023204"/>
    </source>
</evidence>
<keyword evidence="5" id="KW-0227">DNA damage</keyword>
<evidence type="ECO:0000256" key="4">
    <source>
        <dbReference type="ARBA" id="ARBA00022723"/>
    </source>
</evidence>
<dbReference type="InterPro" id="IPR036691">
    <property type="entry name" value="Endo/exonu/phosph_ase_sf"/>
</dbReference>
<feature type="site" description="Important for catalytic activity" evidence="10">
    <location>
        <position position="180"/>
    </location>
</feature>
<keyword evidence="9" id="KW-0464">Manganese</keyword>
<dbReference type="PANTHER" id="PTHR22748">
    <property type="entry name" value="AP ENDONUCLEASE"/>
    <property type="match status" value="1"/>
</dbReference>
<dbReference type="Proteomes" id="UP000694523">
    <property type="component" value="Unplaced"/>
</dbReference>
<keyword evidence="7 9" id="KW-0460">Magnesium</keyword>
<dbReference type="GO" id="GO:0008311">
    <property type="term" value="F:double-stranded DNA 3'-5' DNA exonuclease activity"/>
    <property type="evidence" value="ECO:0007669"/>
    <property type="project" value="UniProtKB-EC"/>
</dbReference>
<evidence type="ECO:0000256" key="3">
    <source>
        <dbReference type="ARBA" id="ARBA00012115"/>
    </source>
</evidence>
<evidence type="ECO:0000313" key="12">
    <source>
        <dbReference type="Ensembl" id="ENSNMLP00000037785.1"/>
    </source>
</evidence>
<dbReference type="Pfam" id="PF03372">
    <property type="entry name" value="Exo_endo_phos"/>
    <property type="match status" value="1"/>
</dbReference>
<keyword evidence="13" id="KW-1185">Reference proteome</keyword>
<evidence type="ECO:0000256" key="7">
    <source>
        <dbReference type="ARBA" id="ARBA00022842"/>
    </source>
</evidence>
<comment type="similarity">
    <text evidence="2">Belongs to the DNA repair enzymes AP/ExoA family.</text>
</comment>
<feature type="binding site" evidence="9">
    <location>
        <position position="204"/>
    </location>
    <ligand>
        <name>Mg(2+)</name>
        <dbReference type="ChEBI" id="CHEBI:18420"/>
        <label>1</label>
    </ligand>
</feature>
<dbReference type="GO" id="GO:0006284">
    <property type="term" value="P:base-excision repair"/>
    <property type="evidence" value="ECO:0007669"/>
    <property type="project" value="TreeGrafter"/>
</dbReference>
<evidence type="ECO:0000256" key="10">
    <source>
        <dbReference type="PIRSR" id="PIRSR604808-3"/>
    </source>
</evidence>
<dbReference type="GO" id="GO:0005634">
    <property type="term" value="C:nucleus"/>
    <property type="evidence" value="ECO:0007669"/>
    <property type="project" value="TreeGrafter"/>
</dbReference>
<comment type="cofactor">
    <cofactor evidence="9">
        <name>Mg(2+)</name>
        <dbReference type="ChEBI" id="CHEBI:18420"/>
    </cofactor>
    <cofactor evidence="9">
        <name>Mn(2+)</name>
        <dbReference type="ChEBI" id="CHEBI:29035"/>
    </cofactor>
    <text evidence="9">Probably binds two magnesium or manganese ions per subunit.</text>
</comment>
<proteinExistence type="inferred from homology"/>
<evidence type="ECO:0000256" key="1">
    <source>
        <dbReference type="ARBA" id="ARBA00000493"/>
    </source>
</evidence>
<reference evidence="12" key="1">
    <citation type="submission" date="2025-08" db="UniProtKB">
        <authorList>
            <consortium name="Ensembl"/>
        </authorList>
    </citation>
    <scope>IDENTIFICATION</scope>
</reference>
<evidence type="ECO:0000259" key="11">
    <source>
        <dbReference type="Pfam" id="PF03372"/>
    </source>
</evidence>
<dbReference type="GO" id="GO:0008081">
    <property type="term" value="F:phosphoric diester hydrolase activity"/>
    <property type="evidence" value="ECO:0007669"/>
    <property type="project" value="TreeGrafter"/>
</dbReference>